<organism evidence="1 2">
    <name type="scientific">Candidatus Methanogaster sp</name>
    <dbReference type="NCBI Taxonomy" id="3386292"/>
    <lineage>
        <taxon>Archaea</taxon>
        <taxon>Methanobacteriati</taxon>
        <taxon>Methanobacteriota</taxon>
        <taxon>Stenosarchaea group</taxon>
        <taxon>Methanomicrobia</taxon>
        <taxon>Methanosarcinales</taxon>
        <taxon>ANME-2 cluster</taxon>
        <taxon>Candidatus Methanogasteraceae</taxon>
        <taxon>Candidatus Methanogaster</taxon>
    </lineage>
</organism>
<accession>A0AC61L441</accession>
<comment type="caution">
    <text evidence="1">The sequence shown here is derived from an EMBL/GenBank/DDBJ whole genome shotgun (WGS) entry which is preliminary data.</text>
</comment>
<proteinExistence type="predicted"/>
<dbReference type="Proteomes" id="UP000248329">
    <property type="component" value="Unassembled WGS sequence"/>
</dbReference>
<reference evidence="1" key="1">
    <citation type="submission" date="2018-01" db="EMBL/GenBank/DDBJ databases">
        <authorList>
            <person name="Krukenberg V."/>
        </authorList>
    </citation>
    <scope>NUCLEOTIDE SEQUENCE</scope>
    <source>
        <strain evidence="1">E20ANME2</strain>
    </source>
</reference>
<gene>
    <name evidence="1" type="ORF">C4B59_06105</name>
</gene>
<dbReference type="EMBL" id="PQXF01000008">
    <property type="protein sequence ID" value="PXF61127.1"/>
    <property type="molecule type" value="Genomic_DNA"/>
</dbReference>
<evidence type="ECO:0000313" key="2">
    <source>
        <dbReference type="Proteomes" id="UP000248329"/>
    </source>
</evidence>
<name>A0AC61L441_9EURY</name>
<evidence type="ECO:0000313" key="1">
    <source>
        <dbReference type="EMBL" id="PXF61127.1"/>
    </source>
</evidence>
<sequence length="335" mass="37935">MHATNIRLRDFIVTDNDWIFAASGYDHTGGVQAVLRYIPDQDGDREMGGVRYRKLDFDESGEFMEKNHPSWKFRLPEDAISKVLSSNDRIPALAKEDPRVAVIVDVLKSAGIPVDKMGVTGSMLPGLQIEGSDIDFVVYGRYWFLARDAILREILRNLSRGGDPVRGRDGDRDRDSDKLAITEISEEMWRQIYAKRVPEISFEEFLAHELRKGNRGMIGGTYFDLLFVRDWDQLPVVQERGADLRRCSLTAQVLNTDFAFDSPAVYEIDHPVVSEILCYTHTYAGQALAGEVVEARGMLEDLHGQKRLVVGTSREPVGEWMRSLDLLGRVPQSEE</sequence>
<protein>
    <submittedName>
        <fullName evidence="1">DNA polymerase subunit beta</fullName>
    </submittedName>
</protein>